<protein>
    <recommendedName>
        <fullName evidence="1">DUF4332 domain-containing protein</fullName>
    </recommendedName>
</protein>
<proteinExistence type="predicted"/>
<evidence type="ECO:0000313" key="3">
    <source>
        <dbReference type="Proteomes" id="UP001499988"/>
    </source>
</evidence>
<keyword evidence="3" id="KW-1185">Reference proteome</keyword>
<dbReference type="Gene3D" id="1.10.150.20">
    <property type="entry name" value="5' to 3' exonuclease, C-terminal subdomain"/>
    <property type="match status" value="1"/>
</dbReference>
<dbReference type="Pfam" id="PF14229">
    <property type="entry name" value="DUF4332"/>
    <property type="match status" value="1"/>
</dbReference>
<accession>A0ABP9F5L5</accession>
<evidence type="ECO:0000313" key="2">
    <source>
        <dbReference type="EMBL" id="GAA4893272.1"/>
    </source>
</evidence>
<dbReference type="EMBL" id="BAABJZ010000090">
    <property type="protein sequence ID" value="GAA4893272.1"/>
    <property type="molecule type" value="Genomic_DNA"/>
</dbReference>
<sequence>MTALTSIEGIGPSYSSKLSDAGVATLEQLLESAASKAGRGKLAQATEISESLILNWVNRADLARIKGVSTQYADLLEAAGVDTVPELAQRNAANLHAKMAEVNEEKSLVRQLPTSTAVEDWVTQAKALPRVITH</sequence>
<organism evidence="2 3">
    <name type="scientific">Ferrimonas pelagia</name>
    <dbReference type="NCBI Taxonomy" id="1177826"/>
    <lineage>
        <taxon>Bacteria</taxon>
        <taxon>Pseudomonadati</taxon>
        <taxon>Pseudomonadota</taxon>
        <taxon>Gammaproteobacteria</taxon>
        <taxon>Alteromonadales</taxon>
        <taxon>Ferrimonadaceae</taxon>
        <taxon>Ferrimonas</taxon>
    </lineage>
</organism>
<gene>
    <name evidence="2" type="ORF">GCM10023333_28110</name>
</gene>
<dbReference type="Proteomes" id="UP001499988">
    <property type="component" value="Unassembled WGS sequence"/>
</dbReference>
<dbReference type="RefSeq" id="WP_345336057.1">
    <property type="nucleotide sequence ID" value="NZ_BAABJZ010000090.1"/>
</dbReference>
<dbReference type="InterPro" id="IPR025567">
    <property type="entry name" value="DUF4332"/>
</dbReference>
<name>A0ABP9F5L5_9GAMM</name>
<comment type="caution">
    <text evidence="2">The sequence shown here is derived from an EMBL/GenBank/DDBJ whole genome shotgun (WGS) entry which is preliminary data.</text>
</comment>
<reference evidence="3" key="1">
    <citation type="journal article" date="2019" name="Int. J. Syst. Evol. Microbiol.">
        <title>The Global Catalogue of Microorganisms (GCM) 10K type strain sequencing project: providing services to taxonomists for standard genome sequencing and annotation.</title>
        <authorList>
            <consortium name="The Broad Institute Genomics Platform"/>
            <consortium name="The Broad Institute Genome Sequencing Center for Infectious Disease"/>
            <person name="Wu L."/>
            <person name="Ma J."/>
        </authorList>
    </citation>
    <scope>NUCLEOTIDE SEQUENCE [LARGE SCALE GENOMIC DNA]</scope>
    <source>
        <strain evidence="3">JCM 18401</strain>
    </source>
</reference>
<feature type="domain" description="DUF4332" evidence="1">
    <location>
        <begin position="8"/>
        <end position="128"/>
    </location>
</feature>
<evidence type="ECO:0000259" key="1">
    <source>
        <dbReference type="Pfam" id="PF14229"/>
    </source>
</evidence>